<protein>
    <submittedName>
        <fullName evidence="1">Uncharacterized protein</fullName>
    </submittedName>
</protein>
<proteinExistence type="predicted"/>
<evidence type="ECO:0000313" key="1">
    <source>
        <dbReference type="EMBL" id="MBW83666.1"/>
    </source>
</evidence>
<name>A0A2P2IR53_RHIMU</name>
<dbReference type="EMBL" id="GGEC01003183">
    <property type="protein sequence ID" value="MBW83666.1"/>
    <property type="molecule type" value="Transcribed_RNA"/>
</dbReference>
<accession>A0A2P2IR53</accession>
<reference evidence="1" key="1">
    <citation type="submission" date="2018-02" db="EMBL/GenBank/DDBJ databases">
        <title>Rhizophora mucronata_Transcriptome.</title>
        <authorList>
            <person name="Meera S.P."/>
            <person name="Sreeshan A."/>
            <person name="Augustine A."/>
        </authorList>
    </citation>
    <scope>NUCLEOTIDE SEQUENCE</scope>
    <source>
        <tissue evidence="1">Leaf</tissue>
    </source>
</reference>
<organism evidence="1">
    <name type="scientific">Rhizophora mucronata</name>
    <name type="common">Asiatic mangrove</name>
    <dbReference type="NCBI Taxonomy" id="61149"/>
    <lineage>
        <taxon>Eukaryota</taxon>
        <taxon>Viridiplantae</taxon>
        <taxon>Streptophyta</taxon>
        <taxon>Embryophyta</taxon>
        <taxon>Tracheophyta</taxon>
        <taxon>Spermatophyta</taxon>
        <taxon>Magnoliopsida</taxon>
        <taxon>eudicotyledons</taxon>
        <taxon>Gunneridae</taxon>
        <taxon>Pentapetalae</taxon>
        <taxon>rosids</taxon>
        <taxon>fabids</taxon>
        <taxon>Malpighiales</taxon>
        <taxon>Rhizophoraceae</taxon>
        <taxon>Rhizophora</taxon>
    </lineage>
</organism>
<dbReference type="AlphaFoldDB" id="A0A2P2IR53"/>
<sequence>MAAMDANPMPVLPLVGSTSSLGQKNAAKKVNILVNMFHYPKL</sequence>